<keyword evidence="7 8" id="KW-0472">Membrane</keyword>
<keyword evidence="5 8" id="KW-0812">Transmembrane</keyword>
<proteinExistence type="inferred from homology"/>
<feature type="transmembrane region" description="Helical" evidence="8">
    <location>
        <begin position="282"/>
        <end position="305"/>
    </location>
</feature>
<evidence type="ECO:0000256" key="3">
    <source>
        <dbReference type="ARBA" id="ARBA00022448"/>
    </source>
</evidence>
<evidence type="ECO:0000313" key="11">
    <source>
        <dbReference type="Proteomes" id="UP000282832"/>
    </source>
</evidence>
<keyword evidence="4" id="KW-1003">Cell membrane</keyword>
<accession>A0A437PP33</accession>
<dbReference type="GO" id="GO:0042910">
    <property type="term" value="F:xenobiotic transmembrane transporter activity"/>
    <property type="evidence" value="ECO:0007669"/>
    <property type="project" value="InterPro"/>
</dbReference>
<feature type="transmembrane region" description="Helical" evidence="8">
    <location>
        <begin position="77"/>
        <end position="96"/>
    </location>
</feature>
<dbReference type="InterPro" id="IPR020846">
    <property type="entry name" value="MFS_dom"/>
</dbReference>
<evidence type="ECO:0000256" key="6">
    <source>
        <dbReference type="ARBA" id="ARBA00022989"/>
    </source>
</evidence>
<evidence type="ECO:0000256" key="4">
    <source>
        <dbReference type="ARBA" id="ARBA00022475"/>
    </source>
</evidence>
<feature type="transmembrane region" description="Helical" evidence="8">
    <location>
        <begin position="165"/>
        <end position="185"/>
    </location>
</feature>
<name>A0A437PP33_9BACT</name>
<dbReference type="InterPro" id="IPR004812">
    <property type="entry name" value="Efflux_drug-R_Bcr/CmlA"/>
</dbReference>
<evidence type="ECO:0000256" key="2">
    <source>
        <dbReference type="ARBA" id="ARBA00006236"/>
    </source>
</evidence>
<dbReference type="PROSITE" id="PS50850">
    <property type="entry name" value="MFS"/>
    <property type="match status" value="1"/>
</dbReference>
<dbReference type="AlphaFoldDB" id="A0A437PP33"/>
<gene>
    <name evidence="10" type="ORF">EOJ36_08990</name>
</gene>
<feature type="transmembrane region" description="Helical" evidence="8">
    <location>
        <begin position="102"/>
        <end position="123"/>
    </location>
</feature>
<evidence type="ECO:0000256" key="1">
    <source>
        <dbReference type="ARBA" id="ARBA00004651"/>
    </source>
</evidence>
<dbReference type="NCBIfam" id="TIGR00710">
    <property type="entry name" value="efflux_Bcr_CflA"/>
    <property type="match status" value="1"/>
</dbReference>
<feature type="transmembrane region" description="Helical" evidence="8">
    <location>
        <begin position="311"/>
        <end position="336"/>
    </location>
</feature>
<feature type="transmembrane region" description="Helical" evidence="8">
    <location>
        <begin position="12"/>
        <end position="32"/>
    </location>
</feature>
<keyword evidence="6 8" id="KW-1133">Transmembrane helix</keyword>
<evidence type="ECO:0000259" key="9">
    <source>
        <dbReference type="PROSITE" id="PS50850"/>
    </source>
</evidence>
<dbReference type="CDD" id="cd17320">
    <property type="entry name" value="MFS_MdfA_MDR_like"/>
    <property type="match status" value="1"/>
</dbReference>
<dbReference type="InterPro" id="IPR036259">
    <property type="entry name" value="MFS_trans_sf"/>
</dbReference>
<dbReference type="PANTHER" id="PTHR23502:SF132">
    <property type="entry name" value="POLYAMINE TRANSPORTER 2-RELATED"/>
    <property type="match status" value="1"/>
</dbReference>
<sequence>MQLSSNTKNKIIFVLGVLSAIGPLSIDMYLPAFKNIATALHSSQVEVGYTLSSFFFGICLGQLINGPMLDHFGRKRVLYIGLGIYVVSSIACTLCTTVDQLIVLRFFQALGASVGMVAPNAVVRETFEEEDRPKVLSLLILILGVSPILAPTLGSIILSTSSWPYIFWVLAAIMLTMIFLIKAWLPENPEQLSGEARPKLSLKEIGKGYIGAFQEKKFIGFAFAGAIGSGSIFAYVTGAPLTFLNFYHLNEQQFGWVFAIVASGIISASQLNTLILKRKSSVQVLAVALPAQFVFGLLMVIGVHFDLLNMPLLIALLFLMLACQGLVFPNMATVALRPIEKNAGSASALMGALQMAMGSFSASLVGILYTGNAASMAMVMTACVGIATLIFYWNKKQAV</sequence>
<feature type="transmembrane region" description="Helical" evidence="8">
    <location>
        <begin position="135"/>
        <end position="159"/>
    </location>
</feature>
<evidence type="ECO:0000256" key="8">
    <source>
        <dbReference type="SAM" id="Phobius"/>
    </source>
</evidence>
<feature type="transmembrane region" description="Helical" evidence="8">
    <location>
        <begin position="375"/>
        <end position="393"/>
    </location>
</feature>
<keyword evidence="11" id="KW-1185">Reference proteome</keyword>
<dbReference type="GO" id="GO:0005886">
    <property type="term" value="C:plasma membrane"/>
    <property type="evidence" value="ECO:0007669"/>
    <property type="project" value="UniProtKB-SubCell"/>
</dbReference>
<feature type="transmembrane region" description="Helical" evidence="8">
    <location>
        <begin position="348"/>
        <end position="369"/>
    </location>
</feature>
<comment type="subcellular location">
    <subcellularLocation>
        <location evidence="1">Cell membrane</location>
        <topology evidence="1">Multi-pass membrane protein</topology>
    </subcellularLocation>
</comment>
<dbReference type="RefSeq" id="WP_127804554.1">
    <property type="nucleotide sequence ID" value="NZ_SACY01000004.1"/>
</dbReference>
<dbReference type="GO" id="GO:1990961">
    <property type="term" value="P:xenobiotic detoxification by transmembrane export across the plasma membrane"/>
    <property type="evidence" value="ECO:0007669"/>
    <property type="project" value="InterPro"/>
</dbReference>
<dbReference type="Gene3D" id="1.20.1720.10">
    <property type="entry name" value="Multidrug resistance protein D"/>
    <property type="match status" value="1"/>
</dbReference>
<dbReference type="InterPro" id="IPR011701">
    <property type="entry name" value="MFS"/>
</dbReference>
<dbReference type="Proteomes" id="UP000282832">
    <property type="component" value="Unassembled WGS sequence"/>
</dbReference>
<organism evidence="10 11">
    <name type="scientific">Sandaracinomonas limnophila</name>
    <dbReference type="NCBI Taxonomy" id="1862386"/>
    <lineage>
        <taxon>Bacteria</taxon>
        <taxon>Pseudomonadati</taxon>
        <taxon>Bacteroidota</taxon>
        <taxon>Cytophagia</taxon>
        <taxon>Cytophagales</taxon>
        <taxon>Flectobacillaceae</taxon>
        <taxon>Sandaracinomonas</taxon>
    </lineage>
</organism>
<protein>
    <submittedName>
        <fullName evidence="10">Bcr/CflA family efflux MFS transporter</fullName>
    </submittedName>
</protein>
<comment type="similarity">
    <text evidence="2">Belongs to the major facilitator superfamily. Bcr/CmlA family.</text>
</comment>
<feature type="domain" description="Major facilitator superfamily (MFS) profile" evidence="9">
    <location>
        <begin position="11"/>
        <end position="397"/>
    </location>
</feature>
<dbReference type="SUPFAM" id="SSF103473">
    <property type="entry name" value="MFS general substrate transporter"/>
    <property type="match status" value="1"/>
</dbReference>
<dbReference type="EMBL" id="SACY01000004">
    <property type="protein sequence ID" value="RVU24053.1"/>
    <property type="molecule type" value="Genomic_DNA"/>
</dbReference>
<dbReference type="PANTHER" id="PTHR23502">
    <property type="entry name" value="MAJOR FACILITATOR SUPERFAMILY"/>
    <property type="match status" value="1"/>
</dbReference>
<reference evidence="10 11" key="1">
    <citation type="submission" date="2019-01" db="EMBL/GenBank/DDBJ databases">
        <authorList>
            <person name="Chen W.-M."/>
        </authorList>
    </citation>
    <scope>NUCLEOTIDE SEQUENCE [LARGE SCALE GENOMIC DNA]</scope>
    <source>
        <strain evidence="10 11">FSY-15</strain>
    </source>
</reference>
<dbReference type="GO" id="GO:0015385">
    <property type="term" value="F:sodium:proton antiporter activity"/>
    <property type="evidence" value="ECO:0007669"/>
    <property type="project" value="TreeGrafter"/>
</dbReference>
<feature type="transmembrane region" description="Helical" evidence="8">
    <location>
        <begin position="47"/>
        <end position="65"/>
    </location>
</feature>
<feature type="transmembrane region" description="Helical" evidence="8">
    <location>
        <begin position="218"/>
        <end position="236"/>
    </location>
</feature>
<feature type="transmembrane region" description="Helical" evidence="8">
    <location>
        <begin position="256"/>
        <end position="275"/>
    </location>
</feature>
<dbReference type="Pfam" id="PF07690">
    <property type="entry name" value="MFS_1"/>
    <property type="match status" value="1"/>
</dbReference>
<keyword evidence="3" id="KW-0813">Transport</keyword>
<comment type="caution">
    <text evidence="10">The sequence shown here is derived from an EMBL/GenBank/DDBJ whole genome shotgun (WGS) entry which is preliminary data.</text>
</comment>
<evidence type="ECO:0000256" key="7">
    <source>
        <dbReference type="ARBA" id="ARBA00023136"/>
    </source>
</evidence>
<evidence type="ECO:0000256" key="5">
    <source>
        <dbReference type="ARBA" id="ARBA00022692"/>
    </source>
</evidence>
<evidence type="ECO:0000313" key="10">
    <source>
        <dbReference type="EMBL" id="RVU24053.1"/>
    </source>
</evidence>
<dbReference type="OrthoDB" id="9800416at2"/>